<gene>
    <name evidence="11" type="primary">recN</name>
    <name evidence="11" type="ORF">KDK95_28940</name>
</gene>
<evidence type="ECO:0000313" key="12">
    <source>
        <dbReference type="Proteomes" id="UP000676325"/>
    </source>
</evidence>
<evidence type="ECO:0000256" key="5">
    <source>
        <dbReference type="ARBA" id="ARBA00022763"/>
    </source>
</evidence>
<comment type="function">
    <text evidence="1 9">May be involved in recombinational repair of damaged DNA.</text>
</comment>
<dbReference type="EMBL" id="JAGSOH010000128">
    <property type="protein sequence ID" value="MBR7830364.1"/>
    <property type="molecule type" value="Genomic_DNA"/>
</dbReference>
<evidence type="ECO:0000256" key="4">
    <source>
        <dbReference type="ARBA" id="ARBA00022741"/>
    </source>
</evidence>
<dbReference type="Pfam" id="PF02463">
    <property type="entry name" value="SMC_N"/>
    <property type="match status" value="1"/>
</dbReference>
<dbReference type="NCBIfam" id="TIGR00634">
    <property type="entry name" value="recN"/>
    <property type="match status" value="1"/>
</dbReference>
<dbReference type="GO" id="GO:0009432">
    <property type="term" value="P:SOS response"/>
    <property type="evidence" value="ECO:0007669"/>
    <property type="project" value="TreeGrafter"/>
</dbReference>
<proteinExistence type="inferred from homology"/>
<keyword evidence="7 9" id="KW-0234">DNA repair</keyword>
<dbReference type="GO" id="GO:0006310">
    <property type="term" value="P:DNA recombination"/>
    <property type="evidence" value="ECO:0007669"/>
    <property type="project" value="InterPro"/>
</dbReference>
<keyword evidence="12" id="KW-1185">Reference proteome</keyword>
<dbReference type="CDD" id="cd03241">
    <property type="entry name" value="ABC_RecN"/>
    <property type="match status" value="1"/>
</dbReference>
<name>A0A941EJR4_9ACTN</name>
<sequence length="586" mass="62028">MRIRGLGVIEDAVLSFAPGFNAVTGETGAGKTMVVTGLGLLFGDRAESGRVRPGAGRAVVEGRLELPESGRAVKRAEEYGASLDPADPGADGDPRRELLINRSVAAAGSSGSRAFLGGQPVPVSVLADLAEDLVEMHGQASQQLLRQPSRQRDALDRYAGEPVLAALAEYRTAYNAYKSVCAELEELSTKAAERFREADSLRYALAEIEKADPQPGEREELAAEIERLGSAEELRMAAARAHEALSAQETSESALDAATLVNHARRSLDTAKDKDPALAALAGRLDDVYWQLTELATDVAGYLAGIEADPARLEYAHERVADIDALCRHVGRYLTDSADPGGPSVAEVLAWGEQAALRLAELEGDDGRIAELTESRDALHEQLGGLADRVSELRGRAAGSFAEAVGTELAALAMPHARIEVRLKRREEFGSSGRDDVELLLAPHPGAPFLPIAKGASGGELSRVMLAIEVVFAGADPVPTLVFDEIDQGVGGSAAIEIGRRLARLARSSQVIVVTHLPQVAAFADRQLVVVKDSDGGVTSSGVTVVADADRYTEIARMLSGRAESDSAKDHARELVDAAIAERKLP</sequence>
<dbReference type="PIRSF" id="PIRSF003128">
    <property type="entry name" value="RecN"/>
    <property type="match status" value="1"/>
</dbReference>
<organism evidence="11 12">
    <name type="scientific">Actinospica acidithermotolerans</name>
    <dbReference type="NCBI Taxonomy" id="2828514"/>
    <lineage>
        <taxon>Bacteria</taxon>
        <taxon>Bacillati</taxon>
        <taxon>Actinomycetota</taxon>
        <taxon>Actinomycetes</taxon>
        <taxon>Catenulisporales</taxon>
        <taxon>Actinospicaceae</taxon>
        <taxon>Actinospica</taxon>
    </lineage>
</organism>
<evidence type="ECO:0000256" key="9">
    <source>
        <dbReference type="PIRNR" id="PIRNR003128"/>
    </source>
</evidence>
<evidence type="ECO:0000313" key="11">
    <source>
        <dbReference type="EMBL" id="MBR7830364.1"/>
    </source>
</evidence>
<comment type="caution">
    <text evidence="11">The sequence shown here is derived from an EMBL/GenBank/DDBJ whole genome shotgun (WGS) entry which is preliminary data.</text>
</comment>
<dbReference type="Proteomes" id="UP000676325">
    <property type="component" value="Unassembled WGS sequence"/>
</dbReference>
<dbReference type="GO" id="GO:0006281">
    <property type="term" value="P:DNA repair"/>
    <property type="evidence" value="ECO:0007669"/>
    <property type="project" value="UniProtKB-KW"/>
</dbReference>
<dbReference type="InterPro" id="IPR004604">
    <property type="entry name" value="DNA_recomb/repair_RecN"/>
</dbReference>
<dbReference type="InterPro" id="IPR003395">
    <property type="entry name" value="RecF/RecN/SMC_N"/>
</dbReference>
<accession>A0A941EJR4</accession>
<dbReference type="Gene3D" id="3.40.50.300">
    <property type="entry name" value="P-loop containing nucleotide triphosphate hydrolases"/>
    <property type="match status" value="2"/>
</dbReference>
<evidence type="ECO:0000256" key="1">
    <source>
        <dbReference type="ARBA" id="ARBA00003618"/>
    </source>
</evidence>
<evidence type="ECO:0000256" key="2">
    <source>
        <dbReference type="ARBA" id="ARBA00009441"/>
    </source>
</evidence>
<dbReference type="AlphaFoldDB" id="A0A941EJR4"/>
<evidence type="ECO:0000256" key="6">
    <source>
        <dbReference type="ARBA" id="ARBA00022840"/>
    </source>
</evidence>
<protein>
    <recommendedName>
        <fullName evidence="3 9">DNA repair protein RecN</fullName>
    </recommendedName>
    <alternativeName>
        <fullName evidence="8 9">Recombination protein N</fullName>
    </alternativeName>
</protein>
<reference evidence="11" key="1">
    <citation type="submission" date="2021-04" db="EMBL/GenBank/DDBJ databases">
        <title>Genome based classification of Actinospica acidithermotolerans sp. nov., an actinobacterium isolated from an Indonesian hot spring.</title>
        <authorList>
            <person name="Kusuma A.B."/>
            <person name="Putra K.E."/>
            <person name="Nafisah S."/>
            <person name="Loh J."/>
            <person name="Nouioui I."/>
            <person name="Goodfellow M."/>
        </authorList>
    </citation>
    <scope>NUCLEOTIDE SEQUENCE</scope>
    <source>
        <strain evidence="11">MGRD01-02</strain>
    </source>
</reference>
<keyword evidence="4" id="KW-0547">Nucleotide-binding</keyword>
<keyword evidence="5 9" id="KW-0227">DNA damage</keyword>
<evidence type="ECO:0000259" key="10">
    <source>
        <dbReference type="Pfam" id="PF02463"/>
    </source>
</evidence>
<dbReference type="PANTHER" id="PTHR11059">
    <property type="entry name" value="DNA REPAIR PROTEIN RECN"/>
    <property type="match status" value="1"/>
</dbReference>
<keyword evidence="6" id="KW-0067">ATP-binding</keyword>
<evidence type="ECO:0000256" key="3">
    <source>
        <dbReference type="ARBA" id="ARBA00021315"/>
    </source>
</evidence>
<dbReference type="GO" id="GO:0043590">
    <property type="term" value="C:bacterial nucleoid"/>
    <property type="evidence" value="ECO:0007669"/>
    <property type="project" value="TreeGrafter"/>
</dbReference>
<dbReference type="SUPFAM" id="SSF52540">
    <property type="entry name" value="P-loop containing nucleoside triphosphate hydrolases"/>
    <property type="match status" value="1"/>
</dbReference>
<dbReference type="RefSeq" id="WP_212521500.1">
    <property type="nucleotide sequence ID" value="NZ_JAGSOH010000128.1"/>
</dbReference>
<evidence type="ECO:0000256" key="8">
    <source>
        <dbReference type="ARBA" id="ARBA00033408"/>
    </source>
</evidence>
<comment type="similarity">
    <text evidence="2 9">Belongs to the RecN family.</text>
</comment>
<feature type="domain" description="RecF/RecN/SMC N-terminal" evidence="10">
    <location>
        <begin position="11"/>
        <end position="534"/>
    </location>
</feature>
<dbReference type="PANTHER" id="PTHR11059:SF0">
    <property type="entry name" value="DNA REPAIR PROTEIN RECN"/>
    <property type="match status" value="1"/>
</dbReference>
<evidence type="ECO:0000256" key="7">
    <source>
        <dbReference type="ARBA" id="ARBA00023204"/>
    </source>
</evidence>
<dbReference type="InterPro" id="IPR027417">
    <property type="entry name" value="P-loop_NTPase"/>
</dbReference>
<dbReference type="GO" id="GO:0005524">
    <property type="term" value="F:ATP binding"/>
    <property type="evidence" value="ECO:0007669"/>
    <property type="project" value="UniProtKB-KW"/>
</dbReference>